<dbReference type="EnsemblMetazoa" id="GPAI001377-RA">
    <property type="protein sequence ID" value="GPAI001377-PA"/>
    <property type="gene ID" value="GPAI001377"/>
</dbReference>
<dbReference type="Proteomes" id="UP000092445">
    <property type="component" value="Unassembled WGS sequence"/>
</dbReference>
<dbReference type="VEuPathDB" id="VectorBase:GPAI001377"/>
<reference evidence="2" key="1">
    <citation type="submission" date="2014-03" db="EMBL/GenBank/DDBJ databases">
        <authorList>
            <person name="Aksoy S."/>
            <person name="Warren W."/>
            <person name="Wilson R.K."/>
        </authorList>
    </citation>
    <scope>NUCLEOTIDE SEQUENCE [LARGE SCALE GENOMIC DNA]</scope>
    <source>
        <strain evidence="2">IAEA</strain>
    </source>
</reference>
<proteinExistence type="predicted"/>
<dbReference type="AlphaFoldDB" id="A0A1A9Z240"/>
<evidence type="ECO:0000313" key="1">
    <source>
        <dbReference type="EnsemblMetazoa" id="GPAI001377-PA"/>
    </source>
</evidence>
<keyword evidence="2" id="KW-1185">Reference proteome</keyword>
<reference evidence="1" key="2">
    <citation type="submission" date="2020-05" db="UniProtKB">
        <authorList>
            <consortium name="EnsemblMetazoa"/>
        </authorList>
    </citation>
    <scope>IDENTIFICATION</scope>
    <source>
        <strain evidence="1">IAEA</strain>
    </source>
</reference>
<evidence type="ECO:0000313" key="2">
    <source>
        <dbReference type="Proteomes" id="UP000092445"/>
    </source>
</evidence>
<organism evidence="1 2">
    <name type="scientific">Glossina pallidipes</name>
    <name type="common">Tsetse fly</name>
    <dbReference type="NCBI Taxonomy" id="7398"/>
    <lineage>
        <taxon>Eukaryota</taxon>
        <taxon>Metazoa</taxon>
        <taxon>Ecdysozoa</taxon>
        <taxon>Arthropoda</taxon>
        <taxon>Hexapoda</taxon>
        <taxon>Insecta</taxon>
        <taxon>Pterygota</taxon>
        <taxon>Neoptera</taxon>
        <taxon>Endopterygota</taxon>
        <taxon>Diptera</taxon>
        <taxon>Brachycera</taxon>
        <taxon>Muscomorpha</taxon>
        <taxon>Hippoboscoidea</taxon>
        <taxon>Glossinidae</taxon>
        <taxon>Glossina</taxon>
    </lineage>
</organism>
<sequence length="115" mass="12781">MVTVQSQSLLTCVKAPKIESTGGVRPLKPLIGMCSETNLSVECKQISIFTALPVDRIMTMQTKFTKIEIKNFLGFTINRKISHAMKEVFVKNENPKQATNQIMGAFAETCAIRCL</sequence>
<protein>
    <submittedName>
        <fullName evidence="1">Uncharacterized protein</fullName>
    </submittedName>
</protein>
<name>A0A1A9Z240_GLOPL</name>
<accession>A0A1A9Z240</accession>